<gene>
    <name evidence="3" type="ORF">DSM3645_08231</name>
</gene>
<dbReference type="RefSeq" id="WP_002655241.1">
    <property type="nucleotide sequence ID" value="NZ_CH672377.1"/>
</dbReference>
<keyword evidence="1" id="KW-0812">Transmembrane</keyword>
<keyword evidence="1" id="KW-0472">Membrane</keyword>
<keyword evidence="1" id="KW-1133">Transmembrane helix</keyword>
<dbReference type="PANTHER" id="PTHR30093">
    <property type="entry name" value="GENERAL SECRETION PATHWAY PROTEIN G"/>
    <property type="match status" value="1"/>
</dbReference>
<proteinExistence type="predicted"/>
<evidence type="ECO:0000313" key="4">
    <source>
        <dbReference type="Proteomes" id="UP000004358"/>
    </source>
</evidence>
<dbReference type="InterPro" id="IPR045584">
    <property type="entry name" value="Pilin-like"/>
</dbReference>
<dbReference type="EMBL" id="AANZ01000031">
    <property type="protein sequence ID" value="EAQ77572.1"/>
    <property type="molecule type" value="Genomic_DNA"/>
</dbReference>
<feature type="transmembrane region" description="Helical" evidence="1">
    <location>
        <begin position="6"/>
        <end position="26"/>
    </location>
</feature>
<dbReference type="PANTHER" id="PTHR30093:SF2">
    <property type="entry name" value="TYPE II SECRETION SYSTEM PROTEIN H"/>
    <property type="match status" value="1"/>
</dbReference>
<sequence>MVVIAIVMVGCLAAALTCGGLMLLLLPEVDQARATARRINSVGHLKQIGIALHNYHETYGSLPPAYISDEDGQPMHSWRVLILPFLERSDLYNQYDFSEPWDGPHNIGLIHKRPLTYENPQIIDEDSTTTTYQAIAGPGTCFDPMVQKMTLHGITDGTANTAMVVENFGEPVVWTQPDDTSPESFLAGESAIGARDCETLVMKADTSILTMQQSDLPKLKAWTTRAGDD</sequence>
<evidence type="ECO:0000259" key="2">
    <source>
        <dbReference type="Pfam" id="PF07596"/>
    </source>
</evidence>
<evidence type="ECO:0000313" key="3">
    <source>
        <dbReference type="EMBL" id="EAQ77572.1"/>
    </source>
</evidence>
<dbReference type="eggNOG" id="COG2165">
    <property type="taxonomic scope" value="Bacteria"/>
</dbReference>
<organism evidence="3 4">
    <name type="scientific">Blastopirellula marina DSM 3645</name>
    <dbReference type="NCBI Taxonomy" id="314230"/>
    <lineage>
        <taxon>Bacteria</taxon>
        <taxon>Pseudomonadati</taxon>
        <taxon>Planctomycetota</taxon>
        <taxon>Planctomycetia</taxon>
        <taxon>Pirellulales</taxon>
        <taxon>Pirellulaceae</taxon>
        <taxon>Blastopirellula</taxon>
    </lineage>
</organism>
<dbReference type="InterPro" id="IPR011453">
    <property type="entry name" value="DUF1559"/>
</dbReference>
<dbReference type="SUPFAM" id="SSF54523">
    <property type="entry name" value="Pili subunits"/>
    <property type="match status" value="1"/>
</dbReference>
<name>A4A105_9BACT</name>
<dbReference type="Proteomes" id="UP000004358">
    <property type="component" value="Unassembled WGS sequence"/>
</dbReference>
<evidence type="ECO:0000256" key="1">
    <source>
        <dbReference type="SAM" id="Phobius"/>
    </source>
</evidence>
<feature type="domain" description="DUF1559" evidence="2">
    <location>
        <begin position="31"/>
        <end position="113"/>
    </location>
</feature>
<comment type="caution">
    <text evidence="3">The sequence shown here is derived from an EMBL/GenBank/DDBJ whole genome shotgun (WGS) entry which is preliminary data.</text>
</comment>
<dbReference type="Pfam" id="PF07596">
    <property type="entry name" value="SBP_bac_10"/>
    <property type="match status" value="1"/>
</dbReference>
<dbReference type="AlphaFoldDB" id="A4A105"/>
<accession>A4A105</accession>
<reference evidence="3 4" key="1">
    <citation type="submission" date="2006-02" db="EMBL/GenBank/DDBJ databases">
        <authorList>
            <person name="Amann R."/>
            <person name="Ferriera S."/>
            <person name="Johnson J."/>
            <person name="Kravitz S."/>
            <person name="Halpern A."/>
            <person name="Remington K."/>
            <person name="Beeson K."/>
            <person name="Tran B."/>
            <person name="Rogers Y.-H."/>
            <person name="Friedman R."/>
            <person name="Venter J.C."/>
        </authorList>
    </citation>
    <scope>NUCLEOTIDE SEQUENCE [LARGE SCALE GENOMIC DNA]</scope>
    <source>
        <strain evidence="3 4">DSM 3645</strain>
    </source>
</reference>
<dbReference type="STRING" id="314230.DSM3645_08231"/>
<dbReference type="HOGENOM" id="CLU_041661_0_1_0"/>
<protein>
    <recommendedName>
        <fullName evidence="2">DUF1559 domain-containing protein</fullName>
    </recommendedName>
</protein>